<keyword evidence="1" id="KW-0560">Oxidoreductase</keyword>
<reference evidence="3 4" key="1">
    <citation type="submission" date="2020-07" db="EMBL/GenBank/DDBJ databases">
        <title>MOT database genomes.</title>
        <authorList>
            <person name="Joseph S."/>
            <person name="Aduse-Opoku J."/>
            <person name="Hashim A."/>
            <person name="Wade W."/>
            <person name="Curtis M."/>
        </authorList>
    </citation>
    <scope>NUCLEOTIDE SEQUENCE [LARGE SCALE GENOMIC DNA]</scope>
    <source>
        <strain evidence="3 4">DSM 100099</strain>
    </source>
</reference>
<dbReference type="PANTHER" id="PTHR43244:SF1">
    <property type="entry name" value="5,10-METHYLENETETRAHYDROMETHANOPTERIN REDUCTASE"/>
    <property type="match status" value="1"/>
</dbReference>
<dbReference type="InterPro" id="IPR011251">
    <property type="entry name" value="Luciferase-like_dom"/>
</dbReference>
<dbReference type="AlphaFoldDB" id="A0A853ETB9"/>
<dbReference type="RefSeq" id="WP_179912451.1">
    <property type="nucleotide sequence ID" value="NZ_JACBYE010000005.1"/>
</dbReference>
<dbReference type="EMBL" id="JACBYE010000005">
    <property type="protein sequence ID" value="NYS92633.1"/>
    <property type="molecule type" value="Genomic_DNA"/>
</dbReference>
<organism evidence="3 4">
    <name type="scientific">Sanguibacter inulinus</name>
    <dbReference type="NCBI Taxonomy" id="60922"/>
    <lineage>
        <taxon>Bacteria</taxon>
        <taxon>Bacillati</taxon>
        <taxon>Actinomycetota</taxon>
        <taxon>Actinomycetes</taxon>
        <taxon>Micrococcales</taxon>
        <taxon>Sanguibacteraceae</taxon>
        <taxon>Sanguibacter</taxon>
    </lineage>
</organism>
<proteinExistence type="predicted"/>
<evidence type="ECO:0000259" key="2">
    <source>
        <dbReference type="Pfam" id="PF00296"/>
    </source>
</evidence>
<dbReference type="PANTHER" id="PTHR43244">
    <property type="match status" value="1"/>
</dbReference>
<evidence type="ECO:0000256" key="1">
    <source>
        <dbReference type="ARBA" id="ARBA00023002"/>
    </source>
</evidence>
<name>A0A853ETB9_9MICO</name>
<sequence length="324" mass="33997">MTRDDATPDSALPEIGIMLPRDLPAHQILDFARAADDAGFDELWVVEDLGFRGGIAQASAALAVTSRIRVGVGILPASARNVAFTAMEAATLVDLFGDRLHLGIGHGMPAWMQSVGAWPESILTSFEEHVTALRGLLSGESVSVDGRYVHLDAVQLEGGPRTAPPILAGVRGPRSLALAGRVADGTVLAEPSAPEYIAQARQQIGTAEHRVVAYNAAAVDVDAHAARQAVRPGLEWIGEPGWEAHLRPLPFADEIVALRARSASRADFVAALPDAWVDALTVSGTRDDARASLARMRAAGADCVVLQPVGDDPVQALGSLASIL</sequence>
<evidence type="ECO:0000313" key="3">
    <source>
        <dbReference type="EMBL" id="NYS92633.1"/>
    </source>
</evidence>
<feature type="domain" description="Luciferase-like" evidence="2">
    <location>
        <begin position="23"/>
        <end position="302"/>
    </location>
</feature>
<keyword evidence="4" id="KW-1185">Reference proteome</keyword>
<dbReference type="InterPro" id="IPR050564">
    <property type="entry name" value="F420-G6PD/mer"/>
</dbReference>
<dbReference type="Pfam" id="PF00296">
    <property type="entry name" value="Bac_luciferase"/>
    <property type="match status" value="1"/>
</dbReference>
<dbReference type="InterPro" id="IPR036661">
    <property type="entry name" value="Luciferase-like_sf"/>
</dbReference>
<dbReference type="SUPFAM" id="SSF51679">
    <property type="entry name" value="Bacterial luciferase-like"/>
    <property type="match status" value="1"/>
</dbReference>
<comment type="caution">
    <text evidence="3">The sequence shown here is derived from an EMBL/GenBank/DDBJ whole genome shotgun (WGS) entry which is preliminary data.</text>
</comment>
<accession>A0A853ETB9</accession>
<evidence type="ECO:0000313" key="4">
    <source>
        <dbReference type="Proteomes" id="UP000561011"/>
    </source>
</evidence>
<dbReference type="GO" id="GO:0016705">
    <property type="term" value="F:oxidoreductase activity, acting on paired donors, with incorporation or reduction of molecular oxygen"/>
    <property type="evidence" value="ECO:0007669"/>
    <property type="project" value="InterPro"/>
</dbReference>
<dbReference type="Proteomes" id="UP000561011">
    <property type="component" value="Unassembled WGS sequence"/>
</dbReference>
<gene>
    <name evidence="3" type="ORF">HZZ10_03685</name>
</gene>
<protein>
    <submittedName>
        <fullName evidence="3">LLM class flavin-dependent oxidoreductase</fullName>
    </submittedName>
</protein>
<dbReference type="Gene3D" id="3.20.20.30">
    <property type="entry name" value="Luciferase-like domain"/>
    <property type="match status" value="1"/>
</dbReference>